<keyword evidence="4" id="KW-1003">Cell membrane</keyword>
<feature type="transmembrane region" description="Helical" evidence="8">
    <location>
        <begin position="228"/>
        <end position="252"/>
    </location>
</feature>
<dbReference type="GO" id="GO:0055085">
    <property type="term" value="P:transmembrane transport"/>
    <property type="evidence" value="ECO:0007669"/>
    <property type="project" value="InterPro"/>
</dbReference>
<dbReference type="PANTHER" id="PTHR42929:SF5">
    <property type="entry name" value="ABC TRANSPORTER PERMEASE PROTEIN"/>
    <property type="match status" value="1"/>
</dbReference>
<organism evidence="10 11">
    <name type="scientific">Candidatus Segetimicrobium genomatis</name>
    <dbReference type="NCBI Taxonomy" id="2569760"/>
    <lineage>
        <taxon>Bacteria</taxon>
        <taxon>Bacillati</taxon>
        <taxon>Candidatus Sysuimicrobiota</taxon>
        <taxon>Candidatus Sysuimicrobiia</taxon>
        <taxon>Candidatus Sysuimicrobiales</taxon>
        <taxon>Candidatus Segetimicrobiaceae</taxon>
        <taxon>Candidatus Segetimicrobium</taxon>
    </lineage>
</organism>
<dbReference type="InterPro" id="IPR000515">
    <property type="entry name" value="MetI-like"/>
</dbReference>
<evidence type="ECO:0000256" key="3">
    <source>
        <dbReference type="ARBA" id="ARBA00022448"/>
    </source>
</evidence>
<feature type="domain" description="ABC transmembrane type-1" evidence="9">
    <location>
        <begin position="43"/>
        <end position="249"/>
    </location>
</feature>
<evidence type="ECO:0000256" key="7">
    <source>
        <dbReference type="ARBA" id="ARBA00023136"/>
    </source>
</evidence>
<dbReference type="Proteomes" id="UP000320048">
    <property type="component" value="Unassembled WGS sequence"/>
</dbReference>
<comment type="similarity">
    <text evidence="2">Belongs to the binding-protein-dependent transport system permease family. CysTW subfamily.</text>
</comment>
<dbReference type="InterPro" id="IPR035906">
    <property type="entry name" value="MetI-like_sf"/>
</dbReference>
<dbReference type="Pfam" id="PF00528">
    <property type="entry name" value="BPD_transp_1"/>
    <property type="match status" value="1"/>
</dbReference>
<gene>
    <name evidence="10" type="ORF">E6H04_02455</name>
</gene>
<evidence type="ECO:0000256" key="8">
    <source>
        <dbReference type="RuleBase" id="RU363032"/>
    </source>
</evidence>
<dbReference type="EMBL" id="VBAO01000064">
    <property type="protein sequence ID" value="TMI83703.1"/>
    <property type="molecule type" value="Genomic_DNA"/>
</dbReference>
<feature type="transmembrane region" description="Helical" evidence="8">
    <location>
        <begin position="77"/>
        <end position="101"/>
    </location>
</feature>
<dbReference type="GO" id="GO:0005886">
    <property type="term" value="C:plasma membrane"/>
    <property type="evidence" value="ECO:0007669"/>
    <property type="project" value="UniProtKB-SubCell"/>
</dbReference>
<dbReference type="Gene3D" id="1.10.3720.10">
    <property type="entry name" value="MetI-like"/>
    <property type="match status" value="1"/>
</dbReference>
<keyword evidence="6 8" id="KW-1133">Transmembrane helix</keyword>
<evidence type="ECO:0000256" key="5">
    <source>
        <dbReference type="ARBA" id="ARBA00022692"/>
    </source>
</evidence>
<dbReference type="CDD" id="cd06261">
    <property type="entry name" value="TM_PBP2"/>
    <property type="match status" value="1"/>
</dbReference>
<keyword evidence="3 8" id="KW-0813">Transport</keyword>
<evidence type="ECO:0000256" key="1">
    <source>
        <dbReference type="ARBA" id="ARBA00004651"/>
    </source>
</evidence>
<dbReference type="PROSITE" id="PS50928">
    <property type="entry name" value="ABC_TM1"/>
    <property type="match status" value="1"/>
</dbReference>
<protein>
    <submittedName>
        <fullName evidence="10">ABC transporter permease</fullName>
    </submittedName>
</protein>
<reference evidence="10 11" key="1">
    <citation type="journal article" date="2019" name="Nat. Microbiol.">
        <title>Mediterranean grassland soil C-N compound turnover is dependent on rainfall and depth, and is mediated by genomically divergent microorganisms.</title>
        <authorList>
            <person name="Diamond S."/>
            <person name="Andeer P.F."/>
            <person name="Li Z."/>
            <person name="Crits-Christoph A."/>
            <person name="Burstein D."/>
            <person name="Anantharaman K."/>
            <person name="Lane K.R."/>
            <person name="Thomas B.C."/>
            <person name="Pan C."/>
            <person name="Northen T.R."/>
            <person name="Banfield J.F."/>
        </authorList>
    </citation>
    <scope>NUCLEOTIDE SEQUENCE [LARGE SCALE GENOMIC DNA]</scope>
    <source>
        <strain evidence="10">NP_7</strain>
    </source>
</reference>
<proteinExistence type="inferred from homology"/>
<name>A0A537JJI2_9BACT</name>
<evidence type="ECO:0000256" key="2">
    <source>
        <dbReference type="ARBA" id="ARBA00007069"/>
    </source>
</evidence>
<sequence>MPFFVVYGALLVWPLGLMVRTSMVDGTVAYNRVVHNPLLRLAITNTIVISVITTFIAVLLGYLCAAAIWKSRPVLRVVVLALVLLPFWTGVLVKNFAWAALLQDYGVVNTLLRAAGLARSPLPLLHNRFAVIVGMVHYVLPYAVFPIFAAMASIDDRLEKAAASLGASRSKMIGLIVLPLTLPGVYAAVLLVFIISTGFFITPLLLGGPRDMMAANLVDYYARQLVDFRAASALAVMIIVVVSVLVTVYQWLPREGQFGSL</sequence>
<evidence type="ECO:0000313" key="11">
    <source>
        <dbReference type="Proteomes" id="UP000320048"/>
    </source>
</evidence>
<dbReference type="SUPFAM" id="SSF161098">
    <property type="entry name" value="MetI-like"/>
    <property type="match status" value="1"/>
</dbReference>
<keyword evidence="7 8" id="KW-0472">Membrane</keyword>
<evidence type="ECO:0000259" key="9">
    <source>
        <dbReference type="PROSITE" id="PS50928"/>
    </source>
</evidence>
<feature type="transmembrane region" description="Helical" evidence="8">
    <location>
        <begin position="42"/>
        <end position="65"/>
    </location>
</feature>
<keyword evidence="5 8" id="KW-0812">Transmembrane</keyword>
<dbReference type="PANTHER" id="PTHR42929">
    <property type="entry name" value="INNER MEMBRANE ABC TRANSPORTER PERMEASE PROTEIN YDCU-RELATED-RELATED"/>
    <property type="match status" value="1"/>
</dbReference>
<evidence type="ECO:0000256" key="6">
    <source>
        <dbReference type="ARBA" id="ARBA00022989"/>
    </source>
</evidence>
<dbReference type="AlphaFoldDB" id="A0A537JJI2"/>
<comment type="caution">
    <text evidence="10">The sequence shown here is derived from an EMBL/GenBank/DDBJ whole genome shotgun (WGS) entry which is preliminary data.</text>
</comment>
<evidence type="ECO:0000256" key="4">
    <source>
        <dbReference type="ARBA" id="ARBA00022475"/>
    </source>
</evidence>
<feature type="transmembrane region" description="Helical" evidence="8">
    <location>
        <begin position="129"/>
        <end position="154"/>
    </location>
</feature>
<feature type="transmembrane region" description="Helical" evidence="8">
    <location>
        <begin position="175"/>
        <end position="208"/>
    </location>
</feature>
<accession>A0A537JJI2</accession>
<comment type="subcellular location">
    <subcellularLocation>
        <location evidence="1 8">Cell membrane</location>
        <topology evidence="1 8">Multi-pass membrane protein</topology>
    </subcellularLocation>
</comment>
<evidence type="ECO:0000313" key="10">
    <source>
        <dbReference type="EMBL" id="TMI83703.1"/>
    </source>
</evidence>